<gene>
    <name evidence="3" type="ORF">N0F65_011397</name>
</gene>
<dbReference type="Proteomes" id="UP001146120">
    <property type="component" value="Unassembled WGS sequence"/>
</dbReference>
<dbReference type="AlphaFoldDB" id="A0AAV2ZAZ8"/>
<feature type="compositionally biased region" description="Polar residues" evidence="1">
    <location>
        <begin position="184"/>
        <end position="208"/>
    </location>
</feature>
<organism evidence="3 4">
    <name type="scientific">Lagenidium giganteum</name>
    <dbReference type="NCBI Taxonomy" id="4803"/>
    <lineage>
        <taxon>Eukaryota</taxon>
        <taxon>Sar</taxon>
        <taxon>Stramenopiles</taxon>
        <taxon>Oomycota</taxon>
        <taxon>Peronosporomycetes</taxon>
        <taxon>Pythiales</taxon>
        <taxon>Pythiaceae</taxon>
    </lineage>
</organism>
<keyword evidence="4" id="KW-1185">Reference proteome</keyword>
<protein>
    <submittedName>
        <fullName evidence="3">Uncharacterized protein</fullName>
    </submittedName>
</protein>
<reference evidence="3" key="2">
    <citation type="journal article" date="2023" name="Microbiol Resour">
        <title>Decontamination and Annotation of the Draft Genome Sequence of the Oomycete Lagenidium giganteum ARSEF 373.</title>
        <authorList>
            <person name="Morgan W.R."/>
            <person name="Tartar A."/>
        </authorList>
    </citation>
    <scope>NUCLEOTIDE SEQUENCE</scope>
    <source>
        <strain evidence="3">ARSEF 373</strain>
    </source>
</reference>
<evidence type="ECO:0000313" key="3">
    <source>
        <dbReference type="EMBL" id="DBA03496.1"/>
    </source>
</evidence>
<name>A0AAV2ZAZ8_9STRA</name>
<evidence type="ECO:0000313" key="4">
    <source>
        <dbReference type="Proteomes" id="UP001146120"/>
    </source>
</evidence>
<keyword evidence="2" id="KW-0812">Transmembrane</keyword>
<proteinExistence type="predicted"/>
<accession>A0AAV2ZAZ8</accession>
<sequence length="476" mass="53050">MRMAENSARRAGDRRSPATAANGTNNTLFLAVVCCFCIVYVLPVLVASLVRVAMAVSVVLLIAAATNPSDHAFAVWISQQENVRMTANPTVKQWFSAVVKTALAAICNEDLSWVNHNVLFFSVVYVPALERRAFGCFGGWCWADWHPQLKAFCEAPWIARFANGGAVSGVNRYLAGQAQTRAPSSRSARATTGTMFSAQQPRSQASSVTDRELRGRAMQLKLKKEWSKAAAMFMEAANMASSVLSQCNHRLEAAWCELEDAKSFPQPTAHCSTLVMAVKDELVKGGFYDEAARALAEFALRLKRNFHKECRQERFARRVADVYMLACKTALQGDHRHSAIEHGLRAAELYSSVMMWNLAERAFQDVGNDQLELNNVDMAREALNCSVLCGIGHLDMVAAKRKFEEHREVLRSFAHSSRVGNDMDELLESIFGAYERWSLAALKAAVDKYERSRRLAPWQKLCIQAVQDKLSKVDLR</sequence>
<dbReference type="InterPro" id="IPR011990">
    <property type="entry name" value="TPR-like_helical_dom_sf"/>
</dbReference>
<reference evidence="3" key="1">
    <citation type="submission" date="2022-11" db="EMBL/GenBank/DDBJ databases">
        <authorList>
            <person name="Morgan W.R."/>
            <person name="Tartar A."/>
        </authorList>
    </citation>
    <scope>NUCLEOTIDE SEQUENCE</scope>
    <source>
        <strain evidence="3">ARSEF 373</strain>
    </source>
</reference>
<evidence type="ECO:0000256" key="2">
    <source>
        <dbReference type="SAM" id="Phobius"/>
    </source>
</evidence>
<keyword evidence="2" id="KW-1133">Transmembrane helix</keyword>
<dbReference type="Pfam" id="PF14938">
    <property type="entry name" value="SNAP"/>
    <property type="match status" value="1"/>
</dbReference>
<feature type="transmembrane region" description="Helical" evidence="2">
    <location>
        <begin position="20"/>
        <end position="42"/>
    </location>
</feature>
<evidence type="ECO:0000256" key="1">
    <source>
        <dbReference type="SAM" id="MobiDB-lite"/>
    </source>
</evidence>
<keyword evidence="2" id="KW-0472">Membrane</keyword>
<dbReference type="Gene3D" id="1.25.40.10">
    <property type="entry name" value="Tetratricopeptide repeat domain"/>
    <property type="match status" value="1"/>
</dbReference>
<dbReference type="EMBL" id="DAKRPA010000018">
    <property type="protein sequence ID" value="DBA03496.1"/>
    <property type="molecule type" value="Genomic_DNA"/>
</dbReference>
<comment type="caution">
    <text evidence="3">The sequence shown here is derived from an EMBL/GenBank/DDBJ whole genome shotgun (WGS) entry which is preliminary data.</text>
</comment>
<feature type="region of interest" description="Disordered" evidence="1">
    <location>
        <begin position="184"/>
        <end position="210"/>
    </location>
</feature>